<proteinExistence type="predicted"/>
<dbReference type="EMBL" id="LR031878">
    <property type="protein sequence ID" value="VDD50002.1"/>
    <property type="molecule type" value="Genomic_DNA"/>
</dbReference>
<dbReference type="AlphaFoldDB" id="A0A3P6G050"/>
<gene>
    <name evidence="1" type="ORF">BOLC1T02391H</name>
</gene>
<name>A0A3P6G050_BRAOL</name>
<evidence type="ECO:0000313" key="1">
    <source>
        <dbReference type="EMBL" id="VDD50002.1"/>
    </source>
</evidence>
<organism evidence="1">
    <name type="scientific">Brassica oleracea</name>
    <name type="common">Wild cabbage</name>
    <dbReference type="NCBI Taxonomy" id="3712"/>
    <lineage>
        <taxon>Eukaryota</taxon>
        <taxon>Viridiplantae</taxon>
        <taxon>Streptophyta</taxon>
        <taxon>Embryophyta</taxon>
        <taxon>Tracheophyta</taxon>
        <taxon>Spermatophyta</taxon>
        <taxon>Magnoliopsida</taxon>
        <taxon>eudicotyledons</taxon>
        <taxon>Gunneridae</taxon>
        <taxon>Pentapetalae</taxon>
        <taxon>rosids</taxon>
        <taxon>malvids</taxon>
        <taxon>Brassicales</taxon>
        <taxon>Brassicaceae</taxon>
        <taxon>Brassiceae</taxon>
        <taxon>Brassica</taxon>
    </lineage>
</organism>
<reference evidence="1" key="1">
    <citation type="submission" date="2018-11" db="EMBL/GenBank/DDBJ databases">
        <authorList>
            <consortium name="Genoscope - CEA"/>
            <person name="William W."/>
        </authorList>
    </citation>
    <scope>NUCLEOTIDE SEQUENCE</scope>
</reference>
<protein>
    <submittedName>
        <fullName evidence="1">Uncharacterized protein</fullName>
    </submittedName>
</protein>
<sequence>MLFFFDFEDITSSGQSIFCWKAHEGEGVPAPVLESLGVDGSIEVASSMQPSVISVGKRRYNFLSPSPSSLYLLLL</sequence>
<accession>A0A3P6G050</accession>